<comment type="caution">
    <text evidence="1">The sequence shown here is derived from an EMBL/GenBank/DDBJ whole genome shotgun (WGS) entry which is preliminary data.</text>
</comment>
<dbReference type="Pfam" id="PF14367">
    <property type="entry name" value="DUF4411"/>
    <property type="match status" value="1"/>
</dbReference>
<dbReference type="AlphaFoldDB" id="A7BEH7"/>
<dbReference type="InterPro" id="IPR029060">
    <property type="entry name" value="PIN-like_dom_sf"/>
</dbReference>
<sequence length="167" mass="18979">MYVLDTNVFIDAANAYYAFDLAPGYWDFLVQLFDSHHAVSIKSVYDELGEAGDDDPLMGWAKQYKQRFIAPDSRVVVRYQQVMKWAKDNYEPPAVSEFQRVADSWIVAHALANGWVVVTHEKSAPRSKRRIKIPDACAALGVECLNPFTMLRDRGMSLAMWVEASVE</sequence>
<evidence type="ECO:0000313" key="1">
    <source>
        <dbReference type="EMBL" id="EDN81601.1"/>
    </source>
</evidence>
<dbReference type="HOGENOM" id="CLU_116293_0_1_11"/>
<name>A7BEH7_9ACTO</name>
<keyword evidence="2" id="KW-1185">Reference proteome</keyword>
<dbReference type="RefSeq" id="WP_003793377.1">
    <property type="nucleotide sequence ID" value="NZ_DS264586.1"/>
</dbReference>
<reference evidence="1" key="1">
    <citation type="submission" date="2007-04" db="EMBL/GenBank/DDBJ databases">
        <authorList>
            <person name="Fulton L."/>
            <person name="Clifton S."/>
            <person name="Fulton B."/>
            <person name="Xu J."/>
            <person name="Minx P."/>
            <person name="Pepin K.H."/>
            <person name="Johnson M."/>
            <person name="Thiruvilangam P."/>
            <person name="Bhonagiri V."/>
            <person name="Nash W.E."/>
            <person name="Mardis E.R."/>
            <person name="Wilson R.K."/>
        </authorList>
    </citation>
    <scope>NUCLEOTIDE SEQUENCE [LARGE SCALE GENOMIC DNA]</scope>
    <source>
        <strain evidence="1">ATCC 17982</strain>
    </source>
</reference>
<dbReference type="Proteomes" id="UP000003553">
    <property type="component" value="Unassembled WGS sequence"/>
</dbReference>
<dbReference type="SUPFAM" id="SSF88723">
    <property type="entry name" value="PIN domain-like"/>
    <property type="match status" value="1"/>
</dbReference>
<dbReference type="InterPro" id="IPR016541">
    <property type="entry name" value="UCP008505"/>
</dbReference>
<proteinExistence type="predicted"/>
<organism evidence="1 2">
    <name type="scientific">Schaalia dentiphila ATCC 17982</name>
    <dbReference type="NCBI Taxonomy" id="411466"/>
    <lineage>
        <taxon>Bacteria</taxon>
        <taxon>Bacillati</taxon>
        <taxon>Actinomycetota</taxon>
        <taxon>Actinomycetes</taxon>
        <taxon>Actinomycetales</taxon>
        <taxon>Actinomycetaceae</taxon>
        <taxon>Schaalia</taxon>
        <taxon>Schaalia dentiphila</taxon>
    </lineage>
</organism>
<reference evidence="1" key="2">
    <citation type="submission" date="2015-05" db="EMBL/GenBank/DDBJ databases">
        <title>Draft genome sequence of Actinomyces odontolyticus (ATCC 17982).</title>
        <authorList>
            <person name="Sudarsanam P."/>
            <person name="Ley R."/>
            <person name="Guruge J."/>
            <person name="Turnbaugh P.J."/>
            <person name="Mahowald M."/>
            <person name="Liep D."/>
            <person name="Gordon J."/>
        </authorList>
    </citation>
    <scope>NUCLEOTIDE SEQUENCE</scope>
    <source>
        <strain evidence="1">ATCC 17982</strain>
    </source>
</reference>
<dbReference type="eggNOG" id="COG1487">
    <property type="taxonomic scope" value="Bacteria"/>
</dbReference>
<gene>
    <name evidence="1" type="ORF">ACTODO_02079</name>
</gene>
<dbReference type="Gene3D" id="3.40.50.1010">
    <property type="entry name" value="5'-nuclease"/>
    <property type="match status" value="1"/>
</dbReference>
<evidence type="ECO:0008006" key="3">
    <source>
        <dbReference type="Google" id="ProtNLM"/>
    </source>
</evidence>
<accession>A7BEH7</accession>
<protein>
    <recommendedName>
        <fullName evidence="3">PIN domain protein</fullName>
    </recommendedName>
</protein>
<evidence type="ECO:0000313" key="2">
    <source>
        <dbReference type="Proteomes" id="UP000003553"/>
    </source>
</evidence>
<dbReference type="EMBL" id="AAYI02000004">
    <property type="protein sequence ID" value="EDN81601.1"/>
    <property type="molecule type" value="Genomic_DNA"/>
</dbReference>